<dbReference type="InterPro" id="IPR032288">
    <property type="entry name" value="Metallophos_C"/>
</dbReference>
<keyword evidence="4" id="KW-1185">Reference proteome</keyword>
<dbReference type="PANTHER" id="PTHR43143">
    <property type="entry name" value="METALLOPHOSPHOESTERASE, CALCINEURIN SUPERFAMILY"/>
    <property type="match status" value="1"/>
</dbReference>
<dbReference type="EMBL" id="JBHSYQ010000003">
    <property type="protein sequence ID" value="MFC6997283.1"/>
    <property type="molecule type" value="Genomic_DNA"/>
</dbReference>
<comment type="caution">
    <text evidence="3">The sequence shown here is derived from an EMBL/GenBank/DDBJ whole genome shotgun (WGS) entry which is preliminary data.</text>
</comment>
<dbReference type="Proteomes" id="UP001596405">
    <property type="component" value="Unassembled WGS sequence"/>
</dbReference>
<evidence type="ECO:0000259" key="2">
    <source>
        <dbReference type="Pfam" id="PF16371"/>
    </source>
</evidence>
<dbReference type="InterPro" id="IPR032285">
    <property type="entry name" value="Metallophos_N"/>
</dbReference>
<gene>
    <name evidence="3" type="ORF">ACFQHR_06580</name>
</gene>
<protein>
    <submittedName>
        <fullName evidence="3">Calcineurin-like phosphoesterase C-terminal domain-containing protein</fullName>
    </submittedName>
</protein>
<organism evidence="3 4">
    <name type="scientific">Rufibacter roseus</name>
    <dbReference type="NCBI Taxonomy" id="1567108"/>
    <lineage>
        <taxon>Bacteria</taxon>
        <taxon>Pseudomonadati</taxon>
        <taxon>Bacteroidota</taxon>
        <taxon>Cytophagia</taxon>
        <taxon>Cytophagales</taxon>
        <taxon>Hymenobacteraceae</taxon>
        <taxon>Rufibacter</taxon>
    </lineage>
</organism>
<sequence>MKRRFFLQSLFIFSGGLIMAGPGVLAQSKKVKRTISGTVQAQGKKLANVIVSDGSAVVTTNKRGRFKLPCNPKANFVFVSVPSGYAFPTENGVAKHYLPLIPDKDNHYDFDLVPLSKDDSQHSFIIWADPQVKNKQDVALMMQHSVPDVQKLVQNMGPDALVHGIGVGDLVWDNHRLFPQYNKAVAAMGIPFFQALGNHDMDYRQGGDETSDITFQKVFGPTYYSFNRGKAHYVVLDDVRYLGKEREYDGFITAQQLDWLKEDLKHVSKNKLIILCAHIPVARVKNNEELYSLLQGYQVHIMTGHTHTNYNTAREGIFEHVHGTVSGAWWTGPICTDGTPNGYGVYQVDGNQLKWYYKSTGHDPSHQLSIDVQQLTDQKRFIANVWNWDPAWKVEWYADGNYMGALENNKGFDPVAVRTMRGDQLPTRRPFAEPSRTEHLFTGHVKPEVKQIKVVATDRFGNKYESTAG</sequence>
<dbReference type="RefSeq" id="WP_066615875.1">
    <property type="nucleotide sequence ID" value="NZ_JBHSYQ010000003.1"/>
</dbReference>
<evidence type="ECO:0000313" key="3">
    <source>
        <dbReference type="EMBL" id="MFC6997283.1"/>
    </source>
</evidence>
<evidence type="ECO:0000313" key="4">
    <source>
        <dbReference type="Proteomes" id="UP001596405"/>
    </source>
</evidence>
<reference evidence="4" key="1">
    <citation type="journal article" date="2019" name="Int. J. Syst. Evol. Microbiol.">
        <title>The Global Catalogue of Microorganisms (GCM) 10K type strain sequencing project: providing services to taxonomists for standard genome sequencing and annotation.</title>
        <authorList>
            <consortium name="The Broad Institute Genomics Platform"/>
            <consortium name="The Broad Institute Genome Sequencing Center for Infectious Disease"/>
            <person name="Wu L."/>
            <person name="Ma J."/>
        </authorList>
    </citation>
    <scope>NUCLEOTIDE SEQUENCE [LARGE SCALE GENOMIC DNA]</scope>
    <source>
        <strain evidence="4">CGMCC 4.7393</strain>
    </source>
</reference>
<accession>A0ABW2DLU4</accession>
<dbReference type="SUPFAM" id="SSF56300">
    <property type="entry name" value="Metallo-dependent phosphatases"/>
    <property type="match status" value="1"/>
</dbReference>
<feature type="domain" description="Calcineurin-like phosphoesterase C-terminal" evidence="1">
    <location>
        <begin position="319"/>
        <end position="464"/>
    </location>
</feature>
<dbReference type="Pfam" id="PF16371">
    <property type="entry name" value="MetallophosN"/>
    <property type="match status" value="1"/>
</dbReference>
<feature type="domain" description="Calcineurin-like phosphoesterase N-terminal" evidence="2">
    <location>
        <begin position="37"/>
        <end position="112"/>
    </location>
</feature>
<proteinExistence type="predicted"/>
<dbReference type="PANTHER" id="PTHR43143:SF1">
    <property type="entry name" value="SERINE_THREONINE-PROTEIN PHOSPHATASE CPPED1"/>
    <property type="match status" value="1"/>
</dbReference>
<dbReference type="InterPro" id="IPR051918">
    <property type="entry name" value="STPP_CPPED1"/>
</dbReference>
<dbReference type="Pfam" id="PF16370">
    <property type="entry name" value="MetallophosC"/>
    <property type="match status" value="1"/>
</dbReference>
<dbReference type="InterPro" id="IPR029052">
    <property type="entry name" value="Metallo-depent_PP-like"/>
</dbReference>
<dbReference type="Gene3D" id="3.60.21.10">
    <property type="match status" value="1"/>
</dbReference>
<name>A0ABW2DLU4_9BACT</name>
<evidence type="ECO:0000259" key="1">
    <source>
        <dbReference type="Pfam" id="PF16370"/>
    </source>
</evidence>